<dbReference type="GO" id="GO:0000160">
    <property type="term" value="P:phosphorelay signal transduction system"/>
    <property type="evidence" value="ECO:0007669"/>
    <property type="project" value="InterPro"/>
</dbReference>
<evidence type="ECO:0000256" key="2">
    <source>
        <dbReference type="ARBA" id="ARBA00023015"/>
    </source>
</evidence>
<dbReference type="SUPFAM" id="SSF48452">
    <property type="entry name" value="TPR-like"/>
    <property type="match status" value="2"/>
</dbReference>
<gene>
    <name evidence="7" type="ORF">DFJ67_0120</name>
</gene>
<accession>A0A3D9ZA92</accession>
<dbReference type="SMART" id="SM00028">
    <property type="entry name" value="TPR"/>
    <property type="match status" value="5"/>
</dbReference>
<dbReference type="InterPro" id="IPR016032">
    <property type="entry name" value="Sig_transdc_resp-reg_C-effctor"/>
</dbReference>
<dbReference type="CDD" id="cd15831">
    <property type="entry name" value="BTAD"/>
    <property type="match status" value="1"/>
</dbReference>
<dbReference type="PANTHER" id="PTHR35807:SF1">
    <property type="entry name" value="TRANSCRIPTIONAL REGULATOR REDD"/>
    <property type="match status" value="1"/>
</dbReference>
<dbReference type="SUPFAM" id="SSF52540">
    <property type="entry name" value="P-loop containing nucleoside triphosphate hydrolases"/>
    <property type="match status" value="1"/>
</dbReference>
<dbReference type="InterPro" id="IPR019734">
    <property type="entry name" value="TPR_rpt"/>
</dbReference>
<dbReference type="AlphaFoldDB" id="A0A3D9ZA92"/>
<dbReference type="InterPro" id="IPR051677">
    <property type="entry name" value="AfsR-DnrI-RedD_regulator"/>
</dbReference>
<dbReference type="PRINTS" id="PR00364">
    <property type="entry name" value="DISEASERSIST"/>
</dbReference>
<dbReference type="InterPro" id="IPR027417">
    <property type="entry name" value="P-loop_NTPase"/>
</dbReference>
<dbReference type="PROSITE" id="PS51755">
    <property type="entry name" value="OMPR_PHOB"/>
    <property type="match status" value="1"/>
</dbReference>
<organism evidence="7 8">
    <name type="scientific">Asanoa ferruginea</name>
    <dbReference type="NCBI Taxonomy" id="53367"/>
    <lineage>
        <taxon>Bacteria</taxon>
        <taxon>Bacillati</taxon>
        <taxon>Actinomycetota</taxon>
        <taxon>Actinomycetes</taxon>
        <taxon>Micromonosporales</taxon>
        <taxon>Micromonosporaceae</taxon>
        <taxon>Asanoa</taxon>
    </lineage>
</organism>
<name>A0A3D9ZA92_9ACTN</name>
<dbReference type="Pfam" id="PF03704">
    <property type="entry name" value="BTAD"/>
    <property type="match status" value="1"/>
</dbReference>
<dbReference type="SUPFAM" id="SSF46894">
    <property type="entry name" value="C-terminal effector domain of the bipartite response regulators"/>
    <property type="match status" value="1"/>
</dbReference>
<reference evidence="7 8" key="1">
    <citation type="submission" date="2018-08" db="EMBL/GenBank/DDBJ databases">
        <title>Sequencing the genomes of 1000 actinobacteria strains.</title>
        <authorList>
            <person name="Klenk H.-P."/>
        </authorList>
    </citation>
    <scope>NUCLEOTIDE SEQUENCE [LARGE SCALE GENOMIC DNA]</scope>
    <source>
        <strain evidence="7 8">DSM 44099</strain>
    </source>
</reference>
<evidence type="ECO:0000259" key="6">
    <source>
        <dbReference type="PROSITE" id="PS51755"/>
    </source>
</evidence>
<keyword evidence="3 5" id="KW-0238">DNA-binding</keyword>
<dbReference type="Gene3D" id="1.25.40.10">
    <property type="entry name" value="Tetratricopeptide repeat domain"/>
    <property type="match status" value="2"/>
</dbReference>
<dbReference type="EMBL" id="QUMQ01000001">
    <property type="protein sequence ID" value="REF94205.1"/>
    <property type="molecule type" value="Genomic_DNA"/>
</dbReference>
<sequence>MLGPVEAWSGGQPVALGRRHQRRLLALLLLEAPRPIPTERLLDLVWDDDQPSSARAVLHTHISRLRSVLRPHGVGLLSRADGYLVDVDPSHVDAHRFVTMASRARQLTEAAPRAAALAEALALWRGPLMSDAADDRLRRRVGGAIEELRLTTMESLNAARLADGQHDRVAVDLVELVDRHPTRERFVGLLMTALYRAGRQIDALASYDQARARLRADFGVDPGPELAQLHLRVLQNDPTLAVAPRKPTPAHHLPRDLPDFVGRRAAVDQLTAAASRVLAIDGMPGVGKTALAVRAAHLVADRYPDAQLYLDLHGHSERAPVEPATALDALLRQLGVPGEQIPEGLPARVARWRRELAGRRVLLLLDNAATSAQVDPLLPGADGCLTLITSRHRLVGLDGAAPLSLDVLTEAEAADLQLRIVGDRISADPEGAAEVARLCAHLALAIRLAAARLAHRPAWTVQDLVARLRSARPAPAELTAEGRSLPAAFALSYDHVTEPERRMFRLLGLHPGMRFDLHAAAALADLDLDEAAGVVDGLVDAHMLHEPAVGQYQLHDLMRAYARSLLQTQETPDQRRAAIHRLLDSYLHTAVVAGAPQEVTPVDYDLGPAPRYAMAPGDGRQWFAAERANLVASIRLAEELALDEQAWKLTRALWRHVYETGHTDDLLTTHLIALRCTLRSRDRRGEAVTRNFLASGYNQLGQLVEAEDHLRAVLAYNVDTGDRYREANTQYLLAGVVHWLGRYPEAIDLLHRSNKLRGELGDEAGTGFGYTMLGEICTTLGRLDEGLDWNQRGLDILRRLGQPYPMAIAHAHLGATLLTMDRLDEAEQHLHRSIELKRSVGALIGESGVLNNLAVLDRLRGRHDSASELHLRALTAAQDGGERIHECVIRNSYAVTLRLAGDVEAARSQHRQALAMAVEMRIPVEEGRALIGLAGTDPGTAEQREQGVRILSRLGVPIAPDG</sequence>
<dbReference type="Proteomes" id="UP000256913">
    <property type="component" value="Unassembled WGS sequence"/>
</dbReference>
<dbReference type="GO" id="GO:0003677">
    <property type="term" value="F:DNA binding"/>
    <property type="evidence" value="ECO:0007669"/>
    <property type="project" value="UniProtKB-UniRule"/>
</dbReference>
<feature type="domain" description="OmpR/PhoB-type" evidence="6">
    <location>
        <begin position="1"/>
        <end position="87"/>
    </location>
</feature>
<dbReference type="Gene3D" id="3.40.50.300">
    <property type="entry name" value="P-loop containing nucleotide triphosphate hydrolases"/>
    <property type="match status" value="1"/>
</dbReference>
<dbReference type="Pfam" id="PF00486">
    <property type="entry name" value="Trans_reg_C"/>
    <property type="match status" value="1"/>
</dbReference>
<keyword evidence="2" id="KW-0805">Transcription regulation</keyword>
<dbReference type="InterPro" id="IPR005158">
    <property type="entry name" value="BTAD"/>
</dbReference>
<evidence type="ECO:0000256" key="5">
    <source>
        <dbReference type="PROSITE-ProRule" id="PRU01091"/>
    </source>
</evidence>
<dbReference type="InterPro" id="IPR011990">
    <property type="entry name" value="TPR-like_helical_dom_sf"/>
</dbReference>
<dbReference type="PANTHER" id="PTHR35807">
    <property type="entry name" value="TRANSCRIPTIONAL REGULATOR REDD-RELATED"/>
    <property type="match status" value="1"/>
</dbReference>
<dbReference type="SMART" id="SM01043">
    <property type="entry name" value="BTAD"/>
    <property type="match status" value="1"/>
</dbReference>
<evidence type="ECO:0000256" key="3">
    <source>
        <dbReference type="ARBA" id="ARBA00023125"/>
    </source>
</evidence>
<protein>
    <submittedName>
        <fullName evidence="7">DNA-binding SARP family transcriptional activator</fullName>
    </submittedName>
</protein>
<keyword evidence="8" id="KW-1185">Reference proteome</keyword>
<evidence type="ECO:0000313" key="8">
    <source>
        <dbReference type="Proteomes" id="UP000256913"/>
    </source>
</evidence>
<keyword evidence="4" id="KW-0804">Transcription</keyword>
<comment type="caution">
    <text evidence="7">The sequence shown here is derived from an EMBL/GenBank/DDBJ whole genome shotgun (WGS) entry which is preliminary data.</text>
</comment>
<proteinExistence type="inferred from homology"/>
<dbReference type="InterPro" id="IPR036388">
    <property type="entry name" value="WH-like_DNA-bd_sf"/>
</dbReference>
<evidence type="ECO:0000256" key="4">
    <source>
        <dbReference type="ARBA" id="ARBA00023163"/>
    </source>
</evidence>
<dbReference type="SMART" id="SM00862">
    <property type="entry name" value="Trans_reg_C"/>
    <property type="match status" value="1"/>
</dbReference>
<dbReference type="GO" id="GO:0043531">
    <property type="term" value="F:ADP binding"/>
    <property type="evidence" value="ECO:0007669"/>
    <property type="project" value="InterPro"/>
</dbReference>
<dbReference type="GO" id="GO:0006355">
    <property type="term" value="P:regulation of DNA-templated transcription"/>
    <property type="evidence" value="ECO:0007669"/>
    <property type="project" value="InterPro"/>
</dbReference>
<dbReference type="InterPro" id="IPR001867">
    <property type="entry name" value="OmpR/PhoB-type_DNA-bd"/>
</dbReference>
<dbReference type="Gene3D" id="1.10.10.10">
    <property type="entry name" value="Winged helix-like DNA-binding domain superfamily/Winged helix DNA-binding domain"/>
    <property type="match status" value="1"/>
</dbReference>
<evidence type="ECO:0000313" key="7">
    <source>
        <dbReference type="EMBL" id="REF94205.1"/>
    </source>
</evidence>
<dbReference type="Pfam" id="PF13424">
    <property type="entry name" value="TPR_12"/>
    <property type="match status" value="2"/>
</dbReference>
<comment type="similarity">
    <text evidence="1">Belongs to the AfsR/DnrI/RedD regulatory family.</text>
</comment>
<evidence type="ECO:0000256" key="1">
    <source>
        <dbReference type="ARBA" id="ARBA00005820"/>
    </source>
</evidence>
<feature type="DNA-binding region" description="OmpR/PhoB-type" evidence="5">
    <location>
        <begin position="1"/>
        <end position="87"/>
    </location>
</feature>